<sequence>MAKVIDENIQRQLDKKISFFVKYFPARIQNVGEDAKAARQLVWAFKDSRDSAYEKVAQMTAKHLKEEYGEKVKSMVLVCVPTSKKENYQSRYMMFCNRVSELTGIGNGFSHVCVLQDRLDVHNHRRGKKKTERQAQLIDLDTYYFKDKEICVFDDVVTTGKSYADFANKLEDSGAHVLGGMFLGKTFYRYNRQ</sequence>
<dbReference type="Gene3D" id="3.40.50.2020">
    <property type="match status" value="1"/>
</dbReference>
<dbReference type="EMBL" id="QRVA01000019">
    <property type="protein sequence ID" value="RGS15247.1"/>
    <property type="molecule type" value="Genomic_DNA"/>
</dbReference>
<evidence type="ECO:0000313" key="2">
    <source>
        <dbReference type="Proteomes" id="UP000283872"/>
    </source>
</evidence>
<organism evidence="1 2">
    <name type="scientific">Segatella copri</name>
    <dbReference type="NCBI Taxonomy" id="165179"/>
    <lineage>
        <taxon>Bacteria</taxon>
        <taxon>Pseudomonadati</taxon>
        <taxon>Bacteroidota</taxon>
        <taxon>Bacteroidia</taxon>
        <taxon>Bacteroidales</taxon>
        <taxon>Prevotellaceae</taxon>
        <taxon>Segatella</taxon>
    </lineage>
</organism>
<accession>A0A3E5DMU6</accession>
<protein>
    <submittedName>
        <fullName evidence="1">Ribonucleotide-diphosphate reductase subunit alpha</fullName>
    </submittedName>
</protein>
<name>A0A3E5DMU6_9BACT</name>
<dbReference type="RefSeq" id="WP_117588026.1">
    <property type="nucleotide sequence ID" value="NZ_QRVA01000019.1"/>
</dbReference>
<comment type="caution">
    <text evidence="1">The sequence shown here is derived from an EMBL/GenBank/DDBJ whole genome shotgun (WGS) entry which is preliminary data.</text>
</comment>
<evidence type="ECO:0000313" key="1">
    <source>
        <dbReference type="EMBL" id="RGS15247.1"/>
    </source>
</evidence>
<dbReference type="AlphaFoldDB" id="A0A3E5DMU6"/>
<proteinExistence type="predicted"/>
<dbReference type="Proteomes" id="UP000283872">
    <property type="component" value="Unassembled WGS sequence"/>
</dbReference>
<gene>
    <name evidence="1" type="ORF">DWY11_08940</name>
</gene>
<dbReference type="InterPro" id="IPR000836">
    <property type="entry name" value="PRTase_dom"/>
</dbReference>
<dbReference type="SUPFAM" id="SSF53271">
    <property type="entry name" value="PRTase-like"/>
    <property type="match status" value="1"/>
</dbReference>
<reference evidence="1 2" key="1">
    <citation type="submission" date="2018-08" db="EMBL/GenBank/DDBJ databases">
        <title>A genome reference for cultivated species of the human gut microbiota.</title>
        <authorList>
            <person name="Zou Y."/>
            <person name="Xue W."/>
            <person name="Luo G."/>
        </authorList>
    </citation>
    <scope>NUCLEOTIDE SEQUENCE [LARGE SCALE GENOMIC DNA]</scope>
    <source>
        <strain evidence="1 2">AF24-12</strain>
    </source>
</reference>
<dbReference type="InterPro" id="IPR029057">
    <property type="entry name" value="PRTase-like"/>
</dbReference>
<dbReference type="CDD" id="cd06223">
    <property type="entry name" value="PRTases_typeI"/>
    <property type="match status" value="1"/>
</dbReference>